<dbReference type="EMBL" id="BGPR01000004">
    <property type="protein sequence ID" value="GBL73674.1"/>
    <property type="molecule type" value="Genomic_DNA"/>
</dbReference>
<evidence type="ECO:0000313" key="1">
    <source>
        <dbReference type="EMBL" id="GBL73674.1"/>
    </source>
</evidence>
<gene>
    <name evidence="1" type="ORF">AVEN_230672_1</name>
</gene>
<dbReference type="Proteomes" id="UP000499080">
    <property type="component" value="Unassembled WGS sequence"/>
</dbReference>
<keyword evidence="2" id="KW-1185">Reference proteome</keyword>
<evidence type="ECO:0000313" key="2">
    <source>
        <dbReference type="Proteomes" id="UP000499080"/>
    </source>
</evidence>
<name>A0A4Y2A3Y6_ARAVE</name>
<proteinExistence type="predicted"/>
<dbReference type="AlphaFoldDB" id="A0A4Y2A3Y6"/>
<sequence>MNVLVVFCLNGQEAPKMCRGENPLGRSLALRGVARETISPLWCGSTNTPNPPVHPPSQKEGECPLIPSEWTTEIVQRTLADVNPVRCVKPTRLIVQ</sequence>
<accession>A0A4Y2A3Y6</accession>
<protein>
    <submittedName>
        <fullName evidence="1">Uncharacterized protein</fullName>
    </submittedName>
</protein>
<reference evidence="1 2" key="1">
    <citation type="journal article" date="2019" name="Sci. Rep.">
        <title>Orb-weaving spider Araneus ventricosus genome elucidates the spidroin gene catalogue.</title>
        <authorList>
            <person name="Kono N."/>
            <person name="Nakamura H."/>
            <person name="Ohtoshi R."/>
            <person name="Moran D.A.P."/>
            <person name="Shinohara A."/>
            <person name="Yoshida Y."/>
            <person name="Fujiwara M."/>
            <person name="Mori M."/>
            <person name="Tomita M."/>
            <person name="Arakawa K."/>
        </authorList>
    </citation>
    <scope>NUCLEOTIDE SEQUENCE [LARGE SCALE GENOMIC DNA]</scope>
</reference>
<comment type="caution">
    <text evidence="1">The sequence shown here is derived from an EMBL/GenBank/DDBJ whole genome shotgun (WGS) entry which is preliminary data.</text>
</comment>
<organism evidence="1 2">
    <name type="scientific">Araneus ventricosus</name>
    <name type="common">Orbweaver spider</name>
    <name type="synonym">Epeira ventricosa</name>
    <dbReference type="NCBI Taxonomy" id="182803"/>
    <lineage>
        <taxon>Eukaryota</taxon>
        <taxon>Metazoa</taxon>
        <taxon>Ecdysozoa</taxon>
        <taxon>Arthropoda</taxon>
        <taxon>Chelicerata</taxon>
        <taxon>Arachnida</taxon>
        <taxon>Araneae</taxon>
        <taxon>Araneomorphae</taxon>
        <taxon>Entelegynae</taxon>
        <taxon>Araneoidea</taxon>
        <taxon>Araneidae</taxon>
        <taxon>Araneus</taxon>
    </lineage>
</organism>